<evidence type="ECO:0008006" key="3">
    <source>
        <dbReference type="Google" id="ProtNLM"/>
    </source>
</evidence>
<dbReference type="AlphaFoldDB" id="A0AAV2JWE7"/>
<evidence type="ECO:0000313" key="1">
    <source>
        <dbReference type="EMBL" id="CAL1580646.1"/>
    </source>
</evidence>
<proteinExistence type="predicted"/>
<dbReference type="SUPFAM" id="SSF56672">
    <property type="entry name" value="DNA/RNA polymerases"/>
    <property type="match status" value="1"/>
</dbReference>
<dbReference type="InterPro" id="IPR043502">
    <property type="entry name" value="DNA/RNA_pol_sf"/>
</dbReference>
<organism evidence="1 2">
    <name type="scientific">Knipowitschia caucasica</name>
    <name type="common">Caucasian dwarf goby</name>
    <name type="synonym">Pomatoschistus caucasicus</name>
    <dbReference type="NCBI Taxonomy" id="637954"/>
    <lineage>
        <taxon>Eukaryota</taxon>
        <taxon>Metazoa</taxon>
        <taxon>Chordata</taxon>
        <taxon>Craniata</taxon>
        <taxon>Vertebrata</taxon>
        <taxon>Euteleostomi</taxon>
        <taxon>Actinopterygii</taxon>
        <taxon>Neopterygii</taxon>
        <taxon>Teleostei</taxon>
        <taxon>Neoteleostei</taxon>
        <taxon>Acanthomorphata</taxon>
        <taxon>Gobiaria</taxon>
        <taxon>Gobiiformes</taxon>
        <taxon>Gobioidei</taxon>
        <taxon>Gobiidae</taxon>
        <taxon>Gobiinae</taxon>
        <taxon>Knipowitschia</taxon>
    </lineage>
</organism>
<name>A0AAV2JWE7_KNICA</name>
<accession>A0AAV2JWE7</accession>
<protein>
    <recommendedName>
        <fullName evidence="3">Reverse transcriptase/retrotransposon-derived protein RNase H-like domain-containing protein</fullName>
    </recommendedName>
</protein>
<evidence type="ECO:0000313" key="2">
    <source>
        <dbReference type="Proteomes" id="UP001497482"/>
    </source>
</evidence>
<reference evidence="1 2" key="1">
    <citation type="submission" date="2024-04" db="EMBL/GenBank/DDBJ databases">
        <authorList>
            <person name="Waldvogel A.-M."/>
            <person name="Schoenle A."/>
        </authorList>
    </citation>
    <scope>NUCLEOTIDE SEQUENCE [LARGE SCALE GENOMIC DNA]</scope>
</reference>
<keyword evidence="2" id="KW-1185">Reference proteome</keyword>
<gene>
    <name evidence="1" type="ORF">KC01_LOCUS11467</name>
</gene>
<dbReference type="EMBL" id="OZ035836">
    <property type="protein sequence ID" value="CAL1580646.1"/>
    <property type="molecule type" value="Genomic_DNA"/>
</dbReference>
<sequence>MPPPLWTMGWGFWGERAPCGSVGFLLSLPLRLPWLHPTRGSQTQLLKEVEEMQCLDVIEPSQAEWCNTYPMPGLITSWRRSASPGQAGLTLNPSKCQWAKEEAKYLGNRLERGGVRPQMDNFAPTIAAPLTMKDQRKPIVWNEDCKTTFQALLPSLASAHFQCLGASTSVSGSWSRPTSSAIGQAAVLARETRYSTHCGERGSTEVLPAGEGV</sequence>
<dbReference type="Proteomes" id="UP001497482">
    <property type="component" value="Chromosome 14"/>
</dbReference>